<feature type="domain" description="TauD/TfdA-like" evidence="3">
    <location>
        <begin position="250"/>
        <end position="492"/>
    </location>
</feature>
<feature type="compositionally biased region" description="Low complexity" evidence="2">
    <location>
        <begin position="49"/>
        <end position="59"/>
    </location>
</feature>
<dbReference type="EMBL" id="ML119697">
    <property type="protein sequence ID" value="RPA79616.1"/>
    <property type="molecule type" value="Genomic_DNA"/>
</dbReference>
<dbReference type="Proteomes" id="UP000275078">
    <property type="component" value="Unassembled WGS sequence"/>
</dbReference>
<feature type="compositionally biased region" description="Polar residues" evidence="2">
    <location>
        <begin position="76"/>
        <end position="101"/>
    </location>
</feature>
<dbReference type="Pfam" id="PF02668">
    <property type="entry name" value="TauD"/>
    <property type="match status" value="1"/>
</dbReference>
<sequence length="573" mass="62425">MDVQTVRVHADGSAFGPVLGTTTPRTSSLHCKTSSISFNGRSRDHASSHRASSGVSASSCGVQHPSHSLLPRGLESGTSTNSQPINCSVQAQNSEESSGIDSNDARQENVNSTSYPRSTEQLTSSTKTSNNPTITTSSVPATSPPLPFDGFPAANDGDLNWVPSWDSYVDRASKRMRHDMVVGEPVKRNHQPSALPPSFPPQIVDASVWDGNDLAKRPESWVLQVTKSEVDEIESAVKMIIDSNIALSDITRENFPLPTLGPKLDTLGKSLYQDGLGFFVLRGLDPKKYTAAENITGYVGVSSWVGDERGVQDEAGNMLLHLKDLGNKAAPSNLRQAPYSNVEQPYHTDSAEIIALYVISPASQGGRSKLASSGQIYNHLTTDEIKTLASSEFVFDRFSDSTEVPAPRPLLFAPAEPHSPHPTLAFSRRPLTGSSVSPRSAHLPKLSTKQLDTLDTVHFLAEKFCLKTALQQGDVLYWNNYKIIHGREGFEPTKAPPPVDSDANAPIETSGRHYVRLWLRKKGGGVSGDVKDLVRELGCYREHGDPPREELWPITPIIDWKHITTRTRTSGHA</sequence>
<dbReference type="PANTHER" id="PTHR10696">
    <property type="entry name" value="GAMMA-BUTYROBETAINE HYDROXYLASE-RELATED"/>
    <property type="match status" value="1"/>
</dbReference>
<dbReference type="InterPro" id="IPR042098">
    <property type="entry name" value="TauD-like_sf"/>
</dbReference>
<name>A0A3N4I2I2_ASCIM</name>
<evidence type="ECO:0000313" key="4">
    <source>
        <dbReference type="EMBL" id="RPA79616.1"/>
    </source>
</evidence>
<dbReference type="InterPro" id="IPR003819">
    <property type="entry name" value="TauD/TfdA-like"/>
</dbReference>
<dbReference type="SUPFAM" id="SSF51197">
    <property type="entry name" value="Clavaminate synthase-like"/>
    <property type="match status" value="1"/>
</dbReference>
<dbReference type="InterPro" id="IPR050411">
    <property type="entry name" value="AlphaKG_dependent_hydroxylases"/>
</dbReference>
<organism evidence="4 5">
    <name type="scientific">Ascobolus immersus RN42</name>
    <dbReference type="NCBI Taxonomy" id="1160509"/>
    <lineage>
        <taxon>Eukaryota</taxon>
        <taxon>Fungi</taxon>
        <taxon>Dikarya</taxon>
        <taxon>Ascomycota</taxon>
        <taxon>Pezizomycotina</taxon>
        <taxon>Pezizomycetes</taxon>
        <taxon>Pezizales</taxon>
        <taxon>Ascobolaceae</taxon>
        <taxon>Ascobolus</taxon>
    </lineage>
</organism>
<accession>A0A3N4I2I2</accession>
<dbReference type="GO" id="GO:0016491">
    <property type="term" value="F:oxidoreductase activity"/>
    <property type="evidence" value="ECO:0007669"/>
    <property type="project" value="UniProtKB-KW"/>
</dbReference>
<dbReference type="STRING" id="1160509.A0A3N4I2I2"/>
<keyword evidence="5" id="KW-1185">Reference proteome</keyword>
<dbReference type="PANTHER" id="PTHR10696:SF54">
    <property type="entry name" value="FAMILY OXIDOREDUCTASE, PUTATIVE (AFU_ORTHOLOGUE AFUA_4G13850)-RELATED"/>
    <property type="match status" value="1"/>
</dbReference>
<evidence type="ECO:0000259" key="3">
    <source>
        <dbReference type="Pfam" id="PF02668"/>
    </source>
</evidence>
<dbReference type="OrthoDB" id="272271at2759"/>
<keyword evidence="1" id="KW-0560">Oxidoreductase</keyword>
<feature type="compositionally biased region" description="Polar residues" evidence="2">
    <location>
        <begin position="108"/>
        <end position="141"/>
    </location>
</feature>
<protein>
    <submittedName>
        <fullName evidence="4">Clavaminate synthase-like protein</fullName>
    </submittedName>
</protein>
<feature type="region of interest" description="Disordered" evidence="2">
    <location>
        <begin position="34"/>
        <end position="151"/>
    </location>
</feature>
<evidence type="ECO:0000313" key="5">
    <source>
        <dbReference type="Proteomes" id="UP000275078"/>
    </source>
</evidence>
<gene>
    <name evidence="4" type="ORF">BJ508DRAFT_415865</name>
</gene>
<proteinExistence type="predicted"/>
<dbReference type="AlphaFoldDB" id="A0A3N4I2I2"/>
<evidence type="ECO:0000256" key="2">
    <source>
        <dbReference type="SAM" id="MobiDB-lite"/>
    </source>
</evidence>
<evidence type="ECO:0000256" key="1">
    <source>
        <dbReference type="ARBA" id="ARBA00023002"/>
    </source>
</evidence>
<reference evidence="4 5" key="1">
    <citation type="journal article" date="2018" name="Nat. Ecol. Evol.">
        <title>Pezizomycetes genomes reveal the molecular basis of ectomycorrhizal truffle lifestyle.</title>
        <authorList>
            <person name="Murat C."/>
            <person name="Payen T."/>
            <person name="Noel B."/>
            <person name="Kuo A."/>
            <person name="Morin E."/>
            <person name="Chen J."/>
            <person name="Kohler A."/>
            <person name="Krizsan K."/>
            <person name="Balestrini R."/>
            <person name="Da Silva C."/>
            <person name="Montanini B."/>
            <person name="Hainaut M."/>
            <person name="Levati E."/>
            <person name="Barry K.W."/>
            <person name="Belfiori B."/>
            <person name="Cichocki N."/>
            <person name="Clum A."/>
            <person name="Dockter R.B."/>
            <person name="Fauchery L."/>
            <person name="Guy J."/>
            <person name="Iotti M."/>
            <person name="Le Tacon F."/>
            <person name="Lindquist E.A."/>
            <person name="Lipzen A."/>
            <person name="Malagnac F."/>
            <person name="Mello A."/>
            <person name="Molinier V."/>
            <person name="Miyauchi S."/>
            <person name="Poulain J."/>
            <person name="Riccioni C."/>
            <person name="Rubini A."/>
            <person name="Sitrit Y."/>
            <person name="Splivallo R."/>
            <person name="Traeger S."/>
            <person name="Wang M."/>
            <person name="Zifcakova L."/>
            <person name="Wipf D."/>
            <person name="Zambonelli A."/>
            <person name="Paolocci F."/>
            <person name="Nowrousian M."/>
            <person name="Ottonello S."/>
            <person name="Baldrian P."/>
            <person name="Spatafora J.W."/>
            <person name="Henrissat B."/>
            <person name="Nagy L.G."/>
            <person name="Aury J.M."/>
            <person name="Wincker P."/>
            <person name="Grigoriev I.V."/>
            <person name="Bonfante P."/>
            <person name="Martin F.M."/>
        </authorList>
    </citation>
    <scope>NUCLEOTIDE SEQUENCE [LARGE SCALE GENOMIC DNA]</scope>
    <source>
        <strain evidence="4 5">RN42</strain>
    </source>
</reference>
<dbReference type="Gene3D" id="3.60.130.10">
    <property type="entry name" value="Clavaminate synthase-like"/>
    <property type="match status" value="1"/>
</dbReference>